<evidence type="ECO:0000259" key="1">
    <source>
        <dbReference type="Pfam" id="PF13454"/>
    </source>
</evidence>
<evidence type="ECO:0000313" key="2">
    <source>
        <dbReference type="EMBL" id="MBB6171408.1"/>
    </source>
</evidence>
<protein>
    <submittedName>
        <fullName evidence="2">Putative NAD(P)/FAD-binding protein YdhS</fullName>
    </submittedName>
</protein>
<keyword evidence="3" id="KW-1185">Reference proteome</keyword>
<name>A0A7X0D4P4_9ACTN</name>
<dbReference type="SUPFAM" id="SSF51905">
    <property type="entry name" value="FAD/NAD(P)-binding domain"/>
    <property type="match status" value="1"/>
</dbReference>
<comment type="caution">
    <text evidence="2">The sequence shown here is derived from an EMBL/GenBank/DDBJ whole genome shotgun (WGS) entry which is preliminary data.</text>
</comment>
<dbReference type="PANTHER" id="PTHR40254">
    <property type="entry name" value="BLR0577 PROTEIN"/>
    <property type="match status" value="1"/>
</dbReference>
<sequence length="281" mass="29063">MSTGRENGVLGVGTSRNAAEPVIAFAGGGPSAALVAIALLRATTWLRLGYEVVLLDEYGRYARGTSCAGGDDRRLDAPVRTLSAFPDRPAHLLEWARSSGVRCSPATHLPRRVYGDYLAATLADTTDWAWPHAAVHRRSARVAALAADGDGVVLHIRDDRPGRASARTRSAGTGAGPAGEERLRVAAAVVATGDPAVHAPPPIAGVPAQRGAAGLASCPRGALITVSGGPSPCLFVVGPARRGHRFDALPRIRDQAERLAGLIADTVLRRAGTAHRGDPAG</sequence>
<organism evidence="2 3">
    <name type="scientific">Nocardiopsis mwathae</name>
    <dbReference type="NCBI Taxonomy" id="1472723"/>
    <lineage>
        <taxon>Bacteria</taxon>
        <taxon>Bacillati</taxon>
        <taxon>Actinomycetota</taxon>
        <taxon>Actinomycetes</taxon>
        <taxon>Streptosporangiales</taxon>
        <taxon>Nocardiopsidaceae</taxon>
        <taxon>Nocardiopsis</taxon>
    </lineage>
</organism>
<gene>
    <name evidence="2" type="ORF">HNR23_001468</name>
</gene>
<reference evidence="2 3" key="1">
    <citation type="submission" date="2020-08" db="EMBL/GenBank/DDBJ databases">
        <title>Sequencing the genomes of 1000 actinobacteria strains.</title>
        <authorList>
            <person name="Klenk H.-P."/>
        </authorList>
    </citation>
    <scope>NUCLEOTIDE SEQUENCE [LARGE SCALE GENOMIC DNA]</scope>
    <source>
        <strain evidence="2 3">DSM 46659</strain>
    </source>
</reference>
<dbReference type="InterPro" id="IPR052189">
    <property type="entry name" value="L-asp_N-monooxygenase_NS-form"/>
</dbReference>
<feature type="domain" description="FAD-dependent urate hydroxylase HpyO/Asp monooxygenase CreE-like FAD/NAD(P)-binding" evidence="1">
    <location>
        <begin position="25"/>
        <end position="164"/>
    </location>
</feature>
<dbReference type="InterPro" id="IPR038732">
    <property type="entry name" value="HpyO/CreE_NAD-binding"/>
</dbReference>
<accession>A0A7X0D4P4</accession>
<dbReference type="PANTHER" id="PTHR40254:SF1">
    <property type="entry name" value="BLR0577 PROTEIN"/>
    <property type="match status" value="1"/>
</dbReference>
<dbReference type="RefSeq" id="WP_184074682.1">
    <property type="nucleotide sequence ID" value="NZ_JACHDS010000001.1"/>
</dbReference>
<proteinExistence type="predicted"/>
<dbReference type="EMBL" id="JACHDS010000001">
    <property type="protein sequence ID" value="MBB6171408.1"/>
    <property type="molecule type" value="Genomic_DNA"/>
</dbReference>
<dbReference type="Proteomes" id="UP000546642">
    <property type="component" value="Unassembled WGS sequence"/>
</dbReference>
<dbReference type="InterPro" id="IPR036188">
    <property type="entry name" value="FAD/NAD-bd_sf"/>
</dbReference>
<dbReference type="AlphaFoldDB" id="A0A7X0D4P4"/>
<dbReference type="Pfam" id="PF13454">
    <property type="entry name" value="NAD_binding_9"/>
    <property type="match status" value="1"/>
</dbReference>
<evidence type="ECO:0000313" key="3">
    <source>
        <dbReference type="Proteomes" id="UP000546642"/>
    </source>
</evidence>